<evidence type="ECO:0000313" key="5">
    <source>
        <dbReference type="Proteomes" id="UP000823877"/>
    </source>
</evidence>
<feature type="transmembrane region" description="Helical" evidence="2">
    <location>
        <begin position="272"/>
        <end position="291"/>
    </location>
</feature>
<organism evidence="4 5">
    <name type="scientific">Candidatus Eubacterium faecale</name>
    <dbReference type="NCBI Taxonomy" id="2838568"/>
    <lineage>
        <taxon>Bacteria</taxon>
        <taxon>Bacillati</taxon>
        <taxon>Bacillota</taxon>
        <taxon>Clostridia</taxon>
        <taxon>Eubacteriales</taxon>
        <taxon>Eubacteriaceae</taxon>
        <taxon>Eubacterium</taxon>
    </lineage>
</organism>
<feature type="transmembrane region" description="Helical" evidence="2">
    <location>
        <begin position="6"/>
        <end position="24"/>
    </location>
</feature>
<feature type="transmembrane region" description="Helical" evidence="2">
    <location>
        <begin position="214"/>
        <end position="235"/>
    </location>
</feature>
<dbReference type="PANTHER" id="PTHR22911">
    <property type="entry name" value="ACYL-MALONYL CONDENSING ENZYME-RELATED"/>
    <property type="match status" value="1"/>
</dbReference>
<feature type="transmembrane region" description="Helical" evidence="2">
    <location>
        <begin position="64"/>
        <end position="82"/>
    </location>
</feature>
<sequence>MWVLYAVGSAFFSGITAILAKCGIRKTDSTVATAVRTVVVLVFSWLMVFLAGSAPQIKALSAKTWVFLILSGMATGASWLCYFKALQTGDINKVVPIDKSSTILTMLLAFIFLGERFTWVNAIAVLLITAGTFMMIQKTEKANPNVKANKMWLIYALLSAVFASLTSILGKIGIENVESNLGTAIRTCVVLIMAWLMVFVTGKKSKVREIPKKELLFICLSGFATGGAWLCYYKALQDGLASVVVPIDKLSILVTIAFSYIVFKEKLSKKSAAGLVLITAGTLMMALPVLFQP</sequence>
<dbReference type="Gene3D" id="1.10.3730.20">
    <property type="match status" value="2"/>
</dbReference>
<accession>A0A9D2MHS1</accession>
<dbReference type="InterPro" id="IPR000620">
    <property type="entry name" value="EamA_dom"/>
</dbReference>
<dbReference type="AlphaFoldDB" id="A0A9D2MHS1"/>
<feature type="domain" description="EamA" evidence="3">
    <location>
        <begin position="151"/>
        <end position="286"/>
    </location>
</feature>
<comment type="caution">
    <text evidence="4">The sequence shown here is derived from an EMBL/GenBank/DDBJ whole genome shotgun (WGS) entry which is preliminary data.</text>
</comment>
<evidence type="ECO:0000256" key="2">
    <source>
        <dbReference type="SAM" id="Phobius"/>
    </source>
</evidence>
<evidence type="ECO:0000313" key="4">
    <source>
        <dbReference type="EMBL" id="HJB74321.1"/>
    </source>
</evidence>
<evidence type="ECO:0000256" key="1">
    <source>
        <dbReference type="ARBA" id="ARBA00007362"/>
    </source>
</evidence>
<feature type="transmembrane region" description="Helical" evidence="2">
    <location>
        <begin position="152"/>
        <end position="172"/>
    </location>
</feature>
<keyword evidence="2" id="KW-0812">Transmembrane</keyword>
<proteinExistence type="inferred from homology"/>
<dbReference type="SUPFAM" id="SSF103481">
    <property type="entry name" value="Multidrug resistance efflux transporter EmrE"/>
    <property type="match status" value="2"/>
</dbReference>
<feature type="domain" description="EamA" evidence="3">
    <location>
        <begin position="1"/>
        <end position="136"/>
    </location>
</feature>
<keyword evidence="2" id="KW-1133">Transmembrane helix</keyword>
<dbReference type="PANTHER" id="PTHR22911:SF137">
    <property type="entry name" value="SOLUTE CARRIER FAMILY 35 MEMBER G2-RELATED"/>
    <property type="match status" value="1"/>
</dbReference>
<keyword evidence="2" id="KW-0472">Membrane</keyword>
<name>A0A9D2MHS1_9FIRM</name>
<protein>
    <submittedName>
        <fullName evidence="4">EamA family transporter</fullName>
    </submittedName>
</protein>
<dbReference type="Pfam" id="PF00892">
    <property type="entry name" value="EamA"/>
    <property type="match status" value="2"/>
</dbReference>
<evidence type="ECO:0000259" key="3">
    <source>
        <dbReference type="Pfam" id="PF00892"/>
    </source>
</evidence>
<comment type="similarity">
    <text evidence="1">Belongs to the EamA transporter family.</text>
</comment>
<dbReference type="EMBL" id="DWXN01000002">
    <property type="protein sequence ID" value="HJB74321.1"/>
    <property type="molecule type" value="Genomic_DNA"/>
</dbReference>
<feature type="transmembrane region" description="Helical" evidence="2">
    <location>
        <begin position="31"/>
        <end position="52"/>
    </location>
</feature>
<feature type="transmembrane region" description="Helical" evidence="2">
    <location>
        <begin position="241"/>
        <end position="263"/>
    </location>
</feature>
<dbReference type="Proteomes" id="UP000823877">
    <property type="component" value="Unassembled WGS sequence"/>
</dbReference>
<reference evidence="4" key="2">
    <citation type="submission" date="2021-04" db="EMBL/GenBank/DDBJ databases">
        <authorList>
            <person name="Gilroy R."/>
        </authorList>
    </citation>
    <scope>NUCLEOTIDE SEQUENCE</scope>
    <source>
        <strain evidence="4">CHK188-16595</strain>
    </source>
</reference>
<dbReference type="GO" id="GO:0016020">
    <property type="term" value="C:membrane"/>
    <property type="evidence" value="ECO:0007669"/>
    <property type="project" value="InterPro"/>
</dbReference>
<reference evidence="4" key="1">
    <citation type="journal article" date="2021" name="PeerJ">
        <title>Extensive microbial diversity within the chicken gut microbiome revealed by metagenomics and culture.</title>
        <authorList>
            <person name="Gilroy R."/>
            <person name="Ravi A."/>
            <person name="Getino M."/>
            <person name="Pursley I."/>
            <person name="Horton D.L."/>
            <person name="Alikhan N.F."/>
            <person name="Baker D."/>
            <person name="Gharbi K."/>
            <person name="Hall N."/>
            <person name="Watson M."/>
            <person name="Adriaenssens E.M."/>
            <person name="Foster-Nyarko E."/>
            <person name="Jarju S."/>
            <person name="Secka A."/>
            <person name="Antonio M."/>
            <person name="Oren A."/>
            <person name="Chaudhuri R.R."/>
            <person name="La Ragione R."/>
            <person name="Hildebrand F."/>
            <person name="Pallen M.J."/>
        </authorList>
    </citation>
    <scope>NUCLEOTIDE SEQUENCE</scope>
    <source>
        <strain evidence="4">CHK188-16595</strain>
    </source>
</reference>
<feature type="transmembrane region" description="Helical" evidence="2">
    <location>
        <begin position="184"/>
        <end position="202"/>
    </location>
</feature>
<feature type="transmembrane region" description="Helical" evidence="2">
    <location>
        <begin position="119"/>
        <end position="136"/>
    </location>
</feature>
<gene>
    <name evidence="4" type="ORF">IAA37_01445</name>
</gene>
<dbReference type="InterPro" id="IPR037185">
    <property type="entry name" value="EmrE-like"/>
</dbReference>